<keyword evidence="9" id="KW-0560">Oxidoreductase</keyword>
<dbReference type="InterPro" id="IPR001750">
    <property type="entry name" value="ND/Mrp_TM"/>
</dbReference>
<protein>
    <submittedName>
        <fullName evidence="9">NADH-quinone oxidoreductase subunit M</fullName>
        <ecNumber evidence="9">1.6.5.9</ecNumber>
    </submittedName>
</protein>
<dbReference type="Pfam" id="PF00361">
    <property type="entry name" value="Proton_antipo_M"/>
    <property type="match status" value="1"/>
</dbReference>
<dbReference type="Proteomes" id="UP000234560">
    <property type="component" value="Chromosome"/>
</dbReference>
<dbReference type="GO" id="GO:0012505">
    <property type="term" value="C:endomembrane system"/>
    <property type="evidence" value="ECO:0007669"/>
    <property type="project" value="UniProtKB-SubCell"/>
</dbReference>
<dbReference type="PRINTS" id="PR01437">
    <property type="entry name" value="NUOXDRDTASE4"/>
</dbReference>
<evidence type="ECO:0000256" key="3">
    <source>
        <dbReference type="ARBA" id="ARBA00022692"/>
    </source>
</evidence>
<dbReference type="PANTHER" id="PTHR43507">
    <property type="entry name" value="NADH-UBIQUINONE OXIDOREDUCTASE CHAIN 4"/>
    <property type="match status" value="1"/>
</dbReference>
<dbReference type="InterPro" id="IPR003918">
    <property type="entry name" value="NADH_UbQ_OxRdtase"/>
</dbReference>
<evidence type="ECO:0000256" key="6">
    <source>
        <dbReference type="RuleBase" id="RU000320"/>
    </source>
</evidence>
<feature type="transmembrane region" description="Helical" evidence="7">
    <location>
        <begin position="206"/>
        <end position="229"/>
    </location>
</feature>
<sequence length="524" mass="55939">MYILTTAALVPLVAALFMTFLRTGVARVVALVASLVPLALAIYMVMGFDPGVGMQYSVEVPWIPALGAYYSLGVDGIALAMILLTAILTPIVVLYSGTEHYRSDQMGEHAFLGFALAIEGLSIFVFSSTDVLLFYLFFEATLIPMFFLIGGFGGENRRYAAIKFLLYSLGSGLLMLAAIIGVYVLGGGSFLLTDLQENASFGGAENWLFAGFMIAFIVKAPMVPFHTWLPDAAENTTPGGAVMMVAIMDKIGTFGMIRFAMCLFPGATYQFRDVMVWLAVLSIIWGALAALAQTNLMRFVAYTSVSHFGFIVLGIFTINETGTAAASLYMFNHGLSTAMLFLVVGYMIKRRGSADIHAFGGVQKVAPLLGGYLLIALLSAVALPGLAPFVSEFGVIAGTFNGAPVAAGIAAIAMVLAACYIMRVYKTTMTGEPGDDVIRTMPDLTHPERWVLAPLIVLLFVFGVYPEPLTTMVNPAAQNTVNYLHDNGVPPVGSNYYFVVGGADDEEEGSPLQADLSSEGGAVK</sequence>
<feature type="transmembrane region" description="Helical" evidence="7">
    <location>
        <begin position="241"/>
        <end position="268"/>
    </location>
</feature>
<dbReference type="NCBIfam" id="TIGR01972">
    <property type="entry name" value="NDH_I_M"/>
    <property type="match status" value="1"/>
</dbReference>
<evidence type="ECO:0000313" key="9">
    <source>
        <dbReference type="EMBL" id="WOT03122.1"/>
    </source>
</evidence>
<keyword evidence="3 6" id="KW-0812">Transmembrane</keyword>
<dbReference type="EMBL" id="CP136958">
    <property type="protein sequence ID" value="WOT03122.1"/>
    <property type="molecule type" value="Genomic_DNA"/>
</dbReference>
<feature type="transmembrane region" description="Helical" evidence="7">
    <location>
        <begin position="164"/>
        <end position="186"/>
    </location>
</feature>
<dbReference type="InterPro" id="IPR010227">
    <property type="entry name" value="NADH_Q_OxRdtase_chainM/4"/>
</dbReference>
<keyword evidence="4 7" id="KW-1133">Transmembrane helix</keyword>
<evidence type="ECO:0000259" key="8">
    <source>
        <dbReference type="Pfam" id="PF00361"/>
    </source>
</evidence>
<feature type="transmembrane region" description="Helical" evidence="7">
    <location>
        <begin position="6"/>
        <end position="21"/>
    </location>
</feature>
<evidence type="ECO:0000256" key="2">
    <source>
        <dbReference type="ARBA" id="ARBA00009025"/>
    </source>
</evidence>
<comment type="subcellular location">
    <subcellularLocation>
        <location evidence="1">Endomembrane system</location>
        <topology evidence="1">Multi-pass membrane protein</topology>
    </subcellularLocation>
    <subcellularLocation>
        <location evidence="6">Membrane</location>
        <topology evidence="6">Multi-pass membrane protein</topology>
    </subcellularLocation>
</comment>
<dbReference type="RefSeq" id="WP_101678263.1">
    <property type="nucleotide sequence ID" value="NZ_CP136958.1"/>
</dbReference>
<dbReference type="KEGG" id="cpyr:CYJ47_04985"/>
<name>A0AAF0YTG1_9CORY</name>
<dbReference type="GO" id="GO:0042773">
    <property type="term" value="P:ATP synthesis coupled electron transport"/>
    <property type="evidence" value="ECO:0007669"/>
    <property type="project" value="InterPro"/>
</dbReference>
<dbReference type="GO" id="GO:0008137">
    <property type="term" value="F:NADH dehydrogenase (ubiquinone) activity"/>
    <property type="evidence" value="ECO:0007669"/>
    <property type="project" value="InterPro"/>
</dbReference>
<feature type="domain" description="NADH:quinone oxidoreductase/Mrp antiporter transmembrane" evidence="8">
    <location>
        <begin position="128"/>
        <end position="410"/>
    </location>
</feature>
<accession>A0AAF0YTG1</accession>
<dbReference type="NCBIfam" id="NF004500">
    <property type="entry name" value="PRK05846.1-4"/>
    <property type="match status" value="1"/>
</dbReference>
<reference evidence="9" key="2">
    <citation type="submission" date="2023-10" db="EMBL/GenBank/DDBJ databases">
        <authorList>
            <person name="Choi B."/>
        </authorList>
    </citation>
    <scope>NUCLEOTIDE SEQUENCE</scope>
    <source>
        <strain evidence="9">UMB0763</strain>
    </source>
</reference>
<dbReference type="GO" id="GO:0016020">
    <property type="term" value="C:membrane"/>
    <property type="evidence" value="ECO:0007669"/>
    <property type="project" value="UniProtKB-SubCell"/>
</dbReference>
<feature type="transmembrane region" description="Helical" evidence="7">
    <location>
        <begin position="274"/>
        <end position="292"/>
    </location>
</feature>
<dbReference type="GO" id="GO:0048039">
    <property type="term" value="F:ubiquinone binding"/>
    <property type="evidence" value="ECO:0007669"/>
    <property type="project" value="TreeGrafter"/>
</dbReference>
<feature type="transmembrane region" description="Helical" evidence="7">
    <location>
        <begin position="402"/>
        <end position="422"/>
    </location>
</feature>
<dbReference type="PANTHER" id="PTHR43507:SF1">
    <property type="entry name" value="NADH-UBIQUINONE OXIDOREDUCTASE CHAIN 4"/>
    <property type="match status" value="1"/>
</dbReference>
<organism evidence="9 10">
    <name type="scientific">Corynebacterium pyruviciproducens</name>
    <dbReference type="NCBI Taxonomy" id="598660"/>
    <lineage>
        <taxon>Bacteria</taxon>
        <taxon>Bacillati</taxon>
        <taxon>Actinomycetota</taxon>
        <taxon>Actinomycetes</taxon>
        <taxon>Mycobacteriales</taxon>
        <taxon>Corynebacteriaceae</taxon>
        <taxon>Corynebacterium</taxon>
    </lineage>
</organism>
<feature type="transmembrane region" description="Helical" evidence="7">
    <location>
        <begin position="28"/>
        <end position="48"/>
    </location>
</feature>
<dbReference type="GO" id="GO:0050136">
    <property type="term" value="F:NADH dehydrogenase (quinone) (non-electrogenic) activity"/>
    <property type="evidence" value="ECO:0007669"/>
    <property type="project" value="UniProtKB-EC"/>
</dbReference>
<feature type="transmembrane region" description="Helical" evidence="7">
    <location>
        <begin position="369"/>
        <end position="390"/>
    </location>
</feature>
<evidence type="ECO:0000256" key="4">
    <source>
        <dbReference type="ARBA" id="ARBA00022989"/>
    </source>
</evidence>
<feature type="transmembrane region" description="Helical" evidence="7">
    <location>
        <begin position="299"/>
        <end position="318"/>
    </location>
</feature>
<feature type="transmembrane region" description="Helical" evidence="7">
    <location>
        <begin position="330"/>
        <end position="348"/>
    </location>
</feature>
<reference evidence="9" key="1">
    <citation type="submission" date="2017-12" db="EMBL/GenBank/DDBJ databases">
        <authorList>
            <person name="Thomas-White K."/>
            <person name="Wolfe A.J."/>
        </authorList>
    </citation>
    <scope>NUCLEOTIDE SEQUENCE</scope>
    <source>
        <strain evidence="9">UMB0763</strain>
    </source>
</reference>
<feature type="transmembrane region" description="Helical" evidence="7">
    <location>
        <begin position="109"/>
        <end position="126"/>
    </location>
</feature>
<proteinExistence type="inferred from homology"/>
<dbReference type="AlphaFoldDB" id="A0AAF0YTG1"/>
<keyword evidence="5 7" id="KW-0472">Membrane</keyword>
<evidence type="ECO:0000313" key="10">
    <source>
        <dbReference type="Proteomes" id="UP000234560"/>
    </source>
</evidence>
<gene>
    <name evidence="9" type="ORF">CYJ47_04985</name>
</gene>
<feature type="transmembrane region" description="Helical" evidence="7">
    <location>
        <begin position="68"/>
        <end position="97"/>
    </location>
</feature>
<feature type="transmembrane region" description="Helical" evidence="7">
    <location>
        <begin position="132"/>
        <end position="152"/>
    </location>
</feature>
<evidence type="ECO:0000256" key="7">
    <source>
        <dbReference type="SAM" id="Phobius"/>
    </source>
</evidence>
<dbReference type="GO" id="GO:0015990">
    <property type="term" value="P:electron transport coupled proton transport"/>
    <property type="evidence" value="ECO:0007669"/>
    <property type="project" value="TreeGrafter"/>
</dbReference>
<evidence type="ECO:0000256" key="1">
    <source>
        <dbReference type="ARBA" id="ARBA00004127"/>
    </source>
</evidence>
<comment type="similarity">
    <text evidence="2">Belongs to the complex I subunit 4 family.</text>
</comment>
<evidence type="ECO:0000256" key="5">
    <source>
        <dbReference type="ARBA" id="ARBA00023136"/>
    </source>
</evidence>
<dbReference type="EC" id="1.6.5.9" evidence="9"/>